<dbReference type="EMBL" id="JAFDVH010000021">
    <property type="protein sequence ID" value="KAG7457639.1"/>
    <property type="molecule type" value="Genomic_DNA"/>
</dbReference>
<evidence type="ECO:0000313" key="2">
    <source>
        <dbReference type="Proteomes" id="UP001046870"/>
    </source>
</evidence>
<sequence length="86" mass="9544">MPYFPCLAKAFTWVEVLRTGAKFDESLELVSVGPALRDLAEPMPEQQLASLTPEAQITQQVSLECCWSCVSPQIEPTFLSEQPSPM</sequence>
<gene>
    <name evidence="1" type="ORF">MATL_G00229310</name>
</gene>
<dbReference type="AlphaFoldDB" id="A0A9D3SVL1"/>
<comment type="caution">
    <text evidence="1">The sequence shown here is derived from an EMBL/GenBank/DDBJ whole genome shotgun (WGS) entry which is preliminary data.</text>
</comment>
<dbReference type="Proteomes" id="UP001046870">
    <property type="component" value="Chromosome 21"/>
</dbReference>
<protein>
    <submittedName>
        <fullName evidence="1">Uncharacterized protein</fullName>
    </submittedName>
</protein>
<organism evidence="1 2">
    <name type="scientific">Megalops atlanticus</name>
    <name type="common">Tarpon</name>
    <name type="synonym">Clupea gigantea</name>
    <dbReference type="NCBI Taxonomy" id="7932"/>
    <lineage>
        <taxon>Eukaryota</taxon>
        <taxon>Metazoa</taxon>
        <taxon>Chordata</taxon>
        <taxon>Craniata</taxon>
        <taxon>Vertebrata</taxon>
        <taxon>Euteleostomi</taxon>
        <taxon>Actinopterygii</taxon>
        <taxon>Neopterygii</taxon>
        <taxon>Teleostei</taxon>
        <taxon>Elopiformes</taxon>
        <taxon>Megalopidae</taxon>
        <taxon>Megalops</taxon>
    </lineage>
</organism>
<accession>A0A9D3SVL1</accession>
<proteinExistence type="predicted"/>
<name>A0A9D3SVL1_MEGAT</name>
<evidence type="ECO:0000313" key="1">
    <source>
        <dbReference type="EMBL" id="KAG7457639.1"/>
    </source>
</evidence>
<reference evidence="1" key="1">
    <citation type="submission" date="2021-01" db="EMBL/GenBank/DDBJ databases">
        <authorList>
            <person name="Zahm M."/>
            <person name="Roques C."/>
            <person name="Cabau C."/>
            <person name="Klopp C."/>
            <person name="Donnadieu C."/>
            <person name="Jouanno E."/>
            <person name="Lampietro C."/>
            <person name="Louis A."/>
            <person name="Herpin A."/>
            <person name="Echchiki A."/>
            <person name="Berthelot C."/>
            <person name="Parey E."/>
            <person name="Roest-Crollius H."/>
            <person name="Braasch I."/>
            <person name="Postlethwait J."/>
            <person name="Bobe J."/>
            <person name="Montfort J."/>
            <person name="Bouchez O."/>
            <person name="Begum T."/>
            <person name="Mejri S."/>
            <person name="Adams A."/>
            <person name="Chen W.-J."/>
            <person name="Guiguen Y."/>
        </authorList>
    </citation>
    <scope>NUCLEOTIDE SEQUENCE</scope>
    <source>
        <strain evidence="1">YG-15Mar2019-1</strain>
        <tissue evidence="1">Brain</tissue>
    </source>
</reference>
<keyword evidence="2" id="KW-1185">Reference proteome</keyword>